<evidence type="ECO:0000313" key="2">
    <source>
        <dbReference type="RefSeq" id="XP_059600692.1"/>
    </source>
</evidence>
<dbReference type="SUPFAM" id="SSF110857">
    <property type="entry name" value="Gamma-glutamyl cyclotransferase-like"/>
    <property type="match status" value="1"/>
</dbReference>
<reference evidence="2" key="1">
    <citation type="submission" date="2025-02" db="EMBL/GenBank/DDBJ databases">
        <authorList>
            <consortium name="NCBI Genome Project"/>
        </authorList>
    </citation>
    <scope>NUCLEOTIDE SEQUENCE</scope>
</reference>
<accession>A0AAJ8BNZ7</accession>
<organism evidence="2">
    <name type="scientific">Aspergillus niger</name>
    <dbReference type="NCBI Taxonomy" id="5061"/>
    <lineage>
        <taxon>Eukaryota</taxon>
        <taxon>Fungi</taxon>
        <taxon>Dikarya</taxon>
        <taxon>Ascomycota</taxon>
        <taxon>Pezizomycotina</taxon>
        <taxon>Eurotiomycetes</taxon>
        <taxon>Eurotiomycetidae</taxon>
        <taxon>Eurotiales</taxon>
        <taxon>Aspergillaceae</taxon>
        <taxon>Aspergillus</taxon>
        <taxon>Aspergillus subgen. Circumdati</taxon>
    </lineage>
</organism>
<name>A0AAJ8BNZ7_ASPNG</name>
<dbReference type="Gene3D" id="3.10.490.10">
    <property type="entry name" value="Gamma-glutamyl cyclotransferase-like"/>
    <property type="match status" value="1"/>
</dbReference>
<dbReference type="InterPro" id="IPR013024">
    <property type="entry name" value="GGCT-like"/>
</dbReference>
<dbReference type="InterPro" id="IPR036568">
    <property type="entry name" value="GGCT-like_sf"/>
</dbReference>
<dbReference type="AlphaFoldDB" id="A0AAJ8BNZ7"/>
<dbReference type="InterPro" id="IPR009288">
    <property type="entry name" value="AIG2-like_dom"/>
</dbReference>
<protein>
    <recommendedName>
        <fullName evidence="1">Gamma-glutamylcyclotransferase AIG2-like domain-containing protein</fullName>
    </recommendedName>
</protein>
<gene>
    <name evidence="2" type="ORF">An04g09160</name>
</gene>
<dbReference type="KEGG" id="ang:An04g09160"/>
<reference evidence="2" key="2">
    <citation type="submission" date="2025-08" db="UniProtKB">
        <authorList>
            <consortium name="RefSeq"/>
        </authorList>
    </citation>
    <scope>IDENTIFICATION</scope>
</reference>
<dbReference type="GeneID" id="4991321"/>
<dbReference type="RefSeq" id="XP_059600692.1">
    <property type="nucleotide sequence ID" value="XM_059747752.1"/>
</dbReference>
<sequence length="217" mass="24288">MDNKAHYPSDFLEARSNTLTDDEVNHLVEKPGCAARFVYGVLMLPTVLKYFLDVPQTTDIARHMMSATVYGFKLYQFGPDSTPVMLPSSDPQHRVEGMLILGLNEEQRNKVYEYESGLMRLVDVQAYISQLDSFEGYEIRSVRIVDAGAFVWNQEKADEAMNELPTTDPVISEYVCGSARVDDGFGEDVGIGCLGHSKLVEPSAFSITIYIYSMTSK</sequence>
<feature type="domain" description="Gamma-glutamylcyclotransferase AIG2-like" evidence="1">
    <location>
        <begin position="37"/>
        <end position="157"/>
    </location>
</feature>
<dbReference type="VEuPathDB" id="FungiDB:An04g09160"/>
<dbReference type="CDD" id="cd06661">
    <property type="entry name" value="GGCT_like"/>
    <property type="match status" value="1"/>
</dbReference>
<proteinExistence type="predicted"/>
<dbReference type="Pfam" id="PF06094">
    <property type="entry name" value="GGACT"/>
    <property type="match status" value="1"/>
</dbReference>
<evidence type="ECO:0000259" key="1">
    <source>
        <dbReference type="Pfam" id="PF06094"/>
    </source>
</evidence>